<dbReference type="Proteomes" id="UP001596066">
    <property type="component" value="Unassembled WGS sequence"/>
</dbReference>
<feature type="transmembrane region" description="Helical" evidence="1">
    <location>
        <begin position="15"/>
        <end position="36"/>
    </location>
</feature>
<gene>
    <name evidence="2" type="ORF">ACFPZF_01735</name>
</gene>
<keyword evidence="1" id="KW-0812">Transmembrane</keyword>
<accession>A0ABW0V6G2</accession>
<protein>
    <recommendedName>
        <fullName evidence="4">LPXTG cell wall anchor domain-containing protein</fullName>
    </recommendedName>
</protein>
<evidence type="ECO:0000313" key="3">
    <source>
        <dbReference type="Proteomes" id="UP001596066"/>
    </source>
</evidence>
<dbReference type="EMBL" id="JBHSOC010000002">
    <property type="protein sequence ID" value="MFC5640075.1"/>
    <property type="molecule type" value="Genomic_DNA"/>
</dbReference>
<keyword evidence="3" id="KW-1185">Reference proteome</keyword>
<keyword evidence="1" id="KW-0472">Membrane</keyword>
<dbReference type="RefSeq" id="WP_346142051.1">
    <property type="nucleotide sequence ID" value="NZ_BAAAUA010000008.1"/>
</dbReference>
<keyword evidence="1" id="KW-1133">Transmembrane helix</keyword>
<proteinExistence type="predicted"/>
<sequence>MLLADIAPSPGPDAVIAPLLIIGVGLLVLIGVVVLIRMARSRRKD</sequence>
<evidence type="ECO:0000256" key="1">
    <source>
        <dbReference type="SAM" id="Phobius"/>
    </source>
</evidence>
<evidence type="ECO:0000313" key="2">
    <source>
        <dbReference type="EMBL" id="MFC5640075.1"/>
    </source>
</evidence>
<comment type="caution">
    <text evidence="2">The sequence shown here is derived from an EMBL/GenBank/DDBJ whole genome shotgun (WGS) entry which is preliminary data.</text>
</comment>
<reference evidence="3" key="1">
    <citation type="journal article" date="2019" name="Int. J. Syst. Evol. Microbiol.">
        <title>The Global Catalogue of Microorganisms (GCM) 10K type strain sequencing project: providing services to taxonomists for standard genome sequencing and annotation.</title>
        <authorList>
            <consortium name="The Broad Institute Genomics Platform"/>
            <consortium name="The Broad Institute Genome Sequencing Center for Infectious Disease"/>
            <person name="Wu L."/>
            <person name="Ma J."/>
        </authorList>
    </citation>
    <scope>NUCLEOTIDE SEQUENCE [LARGE SCALE GENOMIC DNA]</scope>
    <source>
        <strain evidence="3">CGMCC 4.1622</strain>
    </source>
</reference>
<organism evidence="2 3">
    <name type="scientific">Kitasatospora cinereorecta</name>
    <dbReference type="NCBI Taxonomy" id="285560"/>
    <lineage>
        <taxon>Bacteria</taxon>
        <taxon>Bacillati</taxon>
        <taxon>Actinomycetota</taxon>
        <taxon>Actinomycetes</taxon>
        <taxon>Kitasatosporales</taxon>
        <taxon>Streptomycetaceae</taxon>
        <taxon>Kitasatospora</taxon>
    </lineage>
</organism>
<name>A0ABW0V6G2_9ACTN</name>
<evidence type="ECO:0008006" key="4">
    <source>
        <dbReference type="Google" id="ProtNLM"/>
    </source>
</evidence>